<dbReference type="GO" id="GO:0015234">
    <property type="term" value="F:thiamine transmembrane transporter activity"/>
    <property type="evidence" value="ECO:0007669"/>
    <property type="project" value="InterPro"/>
</dbReference>
<dbReference type="STRING" id="1533.SAMN05443638_102112"/>
<dbReference type="GO" id="GO:0005886">
    <property type="term" value="C:plasma membrane"/>
    <property type="evidence" value="ECO:0007669"/>
    <property type="project" value="InterPro"/>
</dbReference>
<gene>
    <name evidence="2" type="ORF">SAMN05443638_102112</name>
</gene>
<feature type="transmembrane region" description="Helical" evidence="1">
    <location>
        <begin position="92"/>
        <end position="118"/>
    </location>
</feature>
<keyword evidence="1" id="KW-1133">Transmembrane helix</keyword>
<dbReference type="EMBL" id="FQVM01000002">
    <property type="protein sequence ID" value="SHE41841.1"/>
    <property type="molecule type" value="Genomic_DNA"/>
</dbReference>
<evidence type="ECO:0000313" key="2">
    <source>
        <dbReference type="EMBL" id="SHE41841.1"/>
    </source>
</evidence>
<reference evidence="2 3" key="1">
    <citation type="submission" date="2016-11" db="EMBL/GenBank/DDBJ databases">
        <authorList>
            <person name="Jaros S."/>
            <person name="Januszkiewicz K."/>
            <person name="Wedrychowicz H."/>
        </authorList>
    </citation>
    <scope>NUCLEOTIDE SEQUENCE [LARGE SCALE GENOMIC DNA]</scope>
    <source>
        <strain evidence="2 3">DSM 2631</strain>
    </source>
</reference>
<accession>A0A1M4TBK4</accession>
<evidence type="ECO:0000313" key="3">
    <source>
        <dbReference type="Proteomes" id="UP000184035"/>
    </source>
</evidence>
<feature type="transmembrane region" description="Helical" evidence="1">
    <location>
        <begin position="188"/>
        <end position="212"/>
    </location>
</feature>
<proteinExistence type="predicted"/>
<keyword evidence="1" id="KW-0812">Transmembrane</keyword>
<dbReference type="AlphaFoldDB" id="A0A1M4TBK4"/>
<dbReference type="Gene3D" id="1.10.1760.20">
    <property type="match status" value="1"/>
</dbReference>
<dbReference type="RefSeq" id="WP_072892526.1">
    <property type="nucleotide sequence ID" value="NZ_FQVM01000002.1"/>
</dbReference>
<dbReference type="OrthoDB" id="9795813at2"/>
<dbReference type="NCBIfam" id="TIGR02357">
    <property type="entry name" value="ECF_ThiT_YuaJ"/>
    <property type="match status" value="1"/>
</dbReference>
<dbReference type="Proteomes" id="UP000184035">
    <property type="component" value="Unassembled WGS sequence"/>
</dbReference>
<dbReference type="InterPro" id="IPR012651">
    <property type="entry name" value="Thia_Transptr_ThiT"/>
</dbReference>
<organism evidence="2 3">
    <name type="scientific">Clostridium fallax</name>
    <dbReference type="NCBI Taxonomy" id="1533"/>
    <lineage>
        <taxon>Bacteria</taxon>
        <taxon>Bacillati</taxon>
        <taxon>Bacillota</taxon>
        <taxon>Clostridia</taxon>
        <taxon>Eubacteriales</taxon>
        <taxon>Clostridiaceae</taxon>
        <taxon>Clostridium</taxon>
    </lineage>
</organism>
<name>A0A1M4TBK4_9CLOT</name>
<sequence length="230" mass="25624">MLNLHEIFNQFSKSMSKFANSPVNLEKIFTNPISLVTILGCMAIFVLIFKAKKIKFDTKLIARIGMVLALTVILHSLKIYKFPQGGSVTLGSMIPILLIGFMYGPYIGMLTGFLFGIINMIMDPYILNPVQVLFDYPLPYMCLGLTGFFRNRKMLGAFIAIFARFLCHFISGVAFFGSFAPEGMSPWIYSLVVNGSVIGADGIICLVILYFLPVQRLIKTVGNNYKSKLA</sequence>
<keyword evidence="1" id="KW-0472">Membrane</keyword>
<protein>
    <submittedName>
        <fullName evidence="2">Thiamine transporter</fullName>
    </submittedName>
</protein>
<keyword evidence="3" id="KW-1185">Reference proteome</keyword>
<evidence type="ECO:0000256" key="1">
    <source>
        <dbReference type="SAM" id="Phobius"/>
    </source>
</evidence>
<feature type="transmembrane region" description="Helical" evidence="1">
    <location>
        <begin position="155"/>
        <end position="176"/>
    </location>
</feature>
<feature type="transmembrane region" description="Helical" evidence="1">
    <location>
        <begin position="60"/>
        <end position="80"/>
    </location>
</feature>
<dbReference type="Pfam" id="PF09515">
    <property type="entry name" value="Thia_YuaJ"/>
    <property type="match status" value="1"/>
</dbReference>
<feature type="transmembrane region" description="Helical" evidence="1">
    <location>
        <begin position="28"/>
        <end position="48"/>
    </location>
</feature>